<dbReference type="PROSITE" id="PS50206">
    <property type="entry name" value="RHODANESE_3"/>
    <property type="match status" value="2"/>
</dbReference>
<dbReference type="PANTHER" id="PTHR11364:SF27">
    <property type="entry name" value="SULFURTRANSFERASE"/>
    <property type="match status" value="1"/>
</dbReference>
<dbReference type="InterPro" id="IPR001307">
    <property type="entry name" value="Thiosulphate_STrfase_CS"/>
</dbReference>
<dbReference type="InParanoid" id="G8YI73"/>
<evidence type="ECO:0000256" key="3">
    <source>
        <dbReference type="RuleBase" id="RU000507"/>
    </source>
</evidence>
<evidence type="ECO:0000259" key="4">
    <source>
        <dbReference type="PROSITE" id="PS50206"/>
    </source>
</evidence>
<keyword evidence="2" id="KW-0677">Repeat</keyword>
<protein>
    <recommendedName>
        <fullName evidence="3">Sulfurtransferase</fullName>
    </recommendedName>
</protein>
<proteinExistence type="predicted"/>
<name>G8YI73_PICSO</name>
<keyword evidence="7" id="KW-1185">Reference proteome</keyword>
<feature type="domain" description="Rhodanese" evidence="4">
    <location>
        <begin position="191"/>
        <end position="315"/>
    </location>
</feature>
<dbReference type="FunFam" id="3.40.250.10:FF:000069">
    <property type="entry name" value="Sulfurtransferase"/>
    <property type="match status" value="1"/>
</dbReference>
<dbReference type="Proteomes" id="UP000005222">
    <property type="component" value="Chromosome H"/>
</dbReference>
<keyword evidence="1 3" id="KW-0808">Transferase</keyword>
<dbReference type="Gene3D" id="3.40.250.10">
    <property type="entry name" value="Rhodanese-like domain"/>
    <property type="match status" value="2"/>
</dbReference>
<evidence type="ECO:0000256" key="1">
    <source>
        <dbReference type="ARBA" id="ARBA00022679"/>
    </source>
</evidence>
<dbReference type="OrthoDB" id="270167at2759"/>
<dbReference type="HOGENOM" id="CLU_031618_3_1_1"/>
<dbReference type="FunCoup" id="G8YI73">
    <property type="interactions" value="742"/>
</dbReference>
<feature type="domain" description="Rhodanese" evidence="4">
    <location>
        <begin position="51"/>
        <end position="142"/>
    </location>
</feature>
<dbReference type="EMBL" id="FO082053">
    <property type="protein sequence ID" value="CCE80360.1"/>
    <property type="molecule type" value="Genomic_DNA"/>
</dbReference>
<dbReference type="CDD" id="cd01448">
    <property type="entry name" value="TST_Repeat_1"/>
    <property type="match status" value="1"/>
</dbReference>
<dbReference type="EMBL" id="FO082052">
    <property type="protein sequence ID" value="CCE81125.1"/>
    <property type="molecule type" value="Genomic_DNA"/>
</dbReference>
<sequence length="319" mass="35645">MTIGKYVVEALDPKELGRLSKTAANGCRVIPIDATWYMPNVGLNGKDKYLNEERIKHSAFFDLDSICLPKSKYPHMLPTYDIFHQAIKELGIRDSDKLVVYDKSGIFSSPRVAWTLSLFGTNEVYLLNSYTKYKALGLPVETGRVETLSTDLPLSSDQEITTLGGSEVTLRLKNEVIDYEELLQMVQNGNLADEYILFDARSHDRFTGKAPEPRPGLSSGHVPSALSLPFDKLLTGEKTYKSRDEMIDLFLTEFNIDFNSTDPTKGKKIIVMCGTGVTACIIKLALESIIGTKVPVRVYDGSWTEWGQRAPSEFIVKDV</sequence>
<reference evidence="7" key="2">
    <citation type="journal article" date="2012" name="G3 (Bethesda)">
        <title>Pichia sorbitophila, an interspecies yeast hybrid reveals early steps of genome resolution following polyploidization.</title>
        <authorList>
            <person name="Leh Louis V."/>
            <person name="Despons L."/>
            <person name="Friedrich A."/>
            <person name="Martin T."/>
            <person name="Durrens P."/>
            <person name="Casaregola S."/>
            <person name="Neuveglise C."/>
            <person name="Fairhead C."/>
            <person name="Marck C."/>
            <person name="Cruz J.A."/>
            <person name="Straub M.L."/>
            <person name="Kugler V."/>
            <person name="Sacerdot C."/>
            <person name="Uzunov Z."/>
            <person name="Thierry A."/>
            <person name="Weiss S."/>
            <person name="Bleykasten C."/>
            <person name="De Montigny J."/>
            <person name="Jacques N."/>
            <person name="Jung P."/>
            <person name="Lemaire M."/>
            <person name="Mallet S."/>
            <person name="Morel G."/>
            <person name="Richard G.F."/>
            <person name="Sarkar A."/>
            <person name="Savel G."/>
            <person name="Schacherer J."/>
            <person name="Seret M.L."/>
            <person name="Talla E."/>
            <person name="Samson G."/>
            <person name="Jubin C."/>
            <person name="Poulain J."/>
            <person name="Vacherie B."/>
            <person name="Barbe V."/>
            <person name="Pelletier E."/>
            <person name="Sherman D.J."/>
            <person name="Westhof E."/>
            <person name="Weissenbach J."/>
            <person name="Baret P.V."/>
            <person name="Wincker P."/>
            <person name="Gaillardin C."/>
            <person name="Dujon B."/>
            <person name="Souciet J.L."/>
        </authorList>
    </citation>
    <scope>NUCLEOTIDE SEQUENCE [LARGE SCALE GENOMIC DNA]</scope>
    <source>
        <strain evidence="7">ATCC MYA-4447 / BCRC 22081 / CBS 7064 / NBRC 10061 / NRRL Y-12695</strain>
    </source>
</reference>
<evidence type="ECO:0000256" key="2">
    <source>
        <dbReference type="ARBA" id="ARBA00022737"/>
    </source>
</evidence>
<dbReference type="STRING" id="559304.G8YI73"/>
<dbReference type="InterPro" id="IPR001763">
    <property type="entry name" value="Rhodanese-like_dom"/>
</dbReference>
<gene>
    <name evidence="6" type="primary">Piso0_003476</name>
    <name evidence="5" type="ORF">GNLVRS01_PISO0G13162g</name>
    <name evidence="6" type="ORF">GNLVRS01_PISO0H13163g</name>
</gene>
<dbReference type="PANTHER" id="PTHR11364">
    <property type="entry name" value="THIOSULFATE SULFERTANSFERASE"/>
    <property type="match status" value="1"/>
</dbReference>
<dbReference type="InterPro" id="IPR036873">
    <property type="entry name" value="Rhodanese-like_dom_sf"/>
</dbReference>
<organism evidence="6 7">
    <name type="scientific">Pichia sorbitophila (strain ATCC MYA-4447 / BCRC 22081 / CBS 7064 / NBRC 10061 / NRRL Y-12695)</name>
    <name type="common">Hybrid yeast</name>
    <dbReference type="NCBI Taxonomy" id="559304"/>
    <lineage>
        <taxon>Eukaryota</taxon>
        <taxon>Fungi</taxon>
        <taxon>Dikarya</taxon>
        <taxon>Ascomycota</taxon>
        <taxon>Saccharomycotina</taxon>
        <taxon>Pichiomycetes</taxon>
        <taxon>Debaryomycetaceae</taxon>
        <taxon>Millerozyma</taxon>
    </lineage>
</organism>
<dbReference type="Pfam" id="PF00581">
    <property type="entry name" value="Rhodanese"/>
    <property type="match status" value="1"/>
</dbReference>
<dbReference type="OMA" id="GSKCVHY"/>
<dbReference type="GO" id="GO:0005739">
    <property type="term" value="C:mitochondrion"/>
    <property type="evidence" value="ECO:0007669"/>
    <property type="project" value="TreeGrafter"/>
</dbReference>
<dbReference type="eggNOG" id="KOG1529">
    <property type="taxonomic scope" value="Eukaryota"/>
</dbReference>
<dbReference type="CDD" id="cd01449">
    <property type="entry name" value="TST_Repeat_2"/>
    <property type="match status" value="1"/>
</dbReference>
<accession>G8YI73</accession>
<evidence type="ECO:0000313" key="7">
    <source>
        <dbReference type="Proteomes" id="UP000005222"/>
    </source>
</evidence>
<dbReference type="PROSITE" id="PS00683">
    <property type="entry name" value="RHODANESE_2"/>
    <property type="match status" value="1"/>
</dbReference>
<reference evidence="6" key="1">
    <citation type="submission" date="2011-10" db="EMBL/GenBank/DDBJ databases">
        <authorList>
            <person name="Genoscope - CEA"/>
        </authorList>
    </citation>
    <scope>NUCLEOTIDE SEQUENCE</scope>
</reference>
<evidence type="ECO:0000313" key="6">
    <source>
        <dbReference type="EMBL" id="CCE81125.1"/>
    </source>
</evidence>
<dbReference type="AlphaFoldDB" id="G8YI73"/>
<dbReference type="SUPFAM" id="SSF52821">
    <property type="entry name" value="Rhodanese/Cell cycle control phosphatase"/>
    <property type="match status" value="2"/>
</dbReference>
<dbReference type="InterPro" id="IPR045078">
    <property type="entry name" value="TST/MPST-like"/>
</dbReference>
<dbReference type="GO" id="GO:0004792">
    <property type="term" value="F:thiosulfate-cyanide sulfurtransferase activity"/>
    <property type="evidence" value="ECO:0007669"/>
    <property type="project" value="InterPro"/>
</dbReference>
<dbReference type="Proteomes" id="UP000005222">
    <property type="component" value="Chromosome G"/>
</dbReference>
<evidence type="ECO:0000313" key="5">
    <source>
        <dbReference type="EMBL" id="CCE80360.1"/>
    </source>
</evidence>
<dbReference type="SMART" id="SM00450">
    <property type="entry name" value="RHOD"/>
    <property type="match status" value="2"/>
</dbReference>